<evidence type="ECO:0000256" key="1">
    <source>
        <dbReference type="SAM" id="MobiDB-lite"/>
    </source>
</evidence>
<organism evidence="4 5">
    <name type="scientific">Dryococelus australis</name>
    <dbReference type="NCBI Taxonomy" id="614101"/>
    <lineage>
        <taxon>Eukaryota</taxon>
        <taxon>Metazoa</taxon>
        <taxon>Ecdysozoa</taxon>
        <taxon>Arthropoda</taxon>
        <taxon>Hexapoda</taxon>
        <taxon>Insecta</taxon>
        <taxon>Pterygota</taxon>
        <taxon>Neoptera</taxon>
        <taxon>Polyneoptera</taxon>
        <taxon>Phasmatodea</taxon>
        <taxon>Verophasmatodea</taxon>
        <taxon>Anareolatae</taxon>
        <taxon>Phasmatidae</taxon>
        <taxon>Eurycanthinae</taxon>
        <taxon>Dryococelus</taxon>
    </lineage>
</organism>
<dbReference type="InterPro" id="IPR004875">
    <property type="entry name" value="DDE_SF_endonuclease_dom"/>
</dbReference>
<feature type="chain" id="PRO_5046146391" description="DDE-1 domain-containing protein" evidence="2">
    <location>
        <begin position="24"/>
        <end position="560"/>
    </location>
</feature>
<protein>
    <recommendedName>
        <fullName evidence="3">DDE-1 domain-containing protein</fullName>
    </recommendedName>
</protein>
<keyword evidence="5" id="KW-1185">Reference proteome</keyword>
<dbReference type="EMBL" id="JARBHB010000002">
    <property type="protein sequence ID" value="KAJ8893767.1"/>
    <property type="molecule type" value="Genomic_DNA"/>
</dbReference>
<evidence type="ECO:0000259" key="3">
    <source>
        <dbReference type="Pfam" id="PF03184"/>
    </source>
</evidence>
<feature type="domain" description="DDE-1" evidence="3">
    <location>
        <begin position="56"/>
        <end position="121"/>
    </location>
</feature>
<feature type="region of interest" description="Disordered" evidence="1">
    <location>
        <begin position="127"/>
        <end position="157"/>
    </location>
</feature>
<evidence type="ECO:0000313" key="4">
    <source>
        <dbReference type="EMBL" id="KAJ8893767.1"/>
    </source>
</evidence>
<feature type="signal peptide" evidence="2">
    <location>
        <begin position="1"/>
        <end position="23"/>
    </location>
</feature>
<sequence>MPTVCLLVLQAAHLLLLPVDVVGEWRVGREKKLAVSLRPLSTVSASTVAPPSKECPVLLIVDDHSSHISLAAVNFCRENGIVLVSLPLHCSYKLQPLDIGFFGPLKMFYNTACENWMFTNPVGAVSPEQPRPSTLTEELNDSTSRAGPLSPKSSRIPTKTVEAVSLEQLRPFSRSSRGEIKKRHEQSKKIKKKPASKYSSIACPECPGMYENLSAEVLVQCYGCTIWNHESCTDNRGKGLRKVGSNDERTVVCGWQGWEHAVAAPGSQLQTELCSNYVSGGRCHRQMLPARTPSRLITRVNVTNAVGGLADNSSPAAVCSLQSSRCGIVVVHSSATTWDLVALAVSHPGPLCSIPSEFDSEFSRVGRESNGFLTSPGFMLYSLAGDSLQTNLYPNSKLTPMPYPGFEPRASRTPDRWRTNRLRYGRSELPARASFFAVPVLMWGGKTAPMGQARPRFHLHCQQVPGITPAARLHKARQKCRLLEAIVPDRPSRHNGFTSLPEMVSLLASNQGDPGSIPGRVTPDFRMWESCRIMPFVGGFSRGSPISPLFHSGADSYSLQ</sequence>
<name>A0ABQ9IBG0_9NEOP</name>
<accession>A0ABQ9IBG0</accession>
<dbReference type="Proteomes" id="UP001159363">
    <property type="component" value="Chromosome 2"/>
</dbReference>
<evidence type="ECO:0000313" key="5">
    <source>
        <dbReference type="Proteomes" id="UP001159363"/>
    </source>
</evidence>
<comment type="caution">
    <text evidence="4">The sequence shown here is derived from an EMBL/GenBank/DDBJ whole genome shotgun (WGS) entry which is preliminary data.</text>
</comment>
<gene>
    <name evidence="4" type="ORF">PR048_006367</name>
</gene>
<proteinExistence type="predicted"/>
<evidence type="ECO:0000256" key="2">
    <source>
        <dbReference type="SAM" id="SignalP"/>
    </source>
</evidence>
<feature type="compositionally biased region" description="Polar residues" evidence="1">
    <location>
        <begin position="131"/>
        <end position="157"/>
    </location>
</feature>
<dbReference type="Pfam" id="PF03184">
    <property type="entry name" value="DDE_1"/>
    <property type="match status" value="1"/>
</dbReference>
<reference evidence="4 5" key="1">
    <citation type="submission" date="2023-02" db="EMBL/GenBank/DDBJ databases">
        <title>LHISI_Scaffold_Assembly.</title>
        <authorList>
            <person name="Stuart O.P."/>
            <person name="Cleave R."/>
            <person name="Magrath M.J.L."/>
            <person name="Mikheyev A.S."/>
        </authorList>
    </citation>
    <scope>NUCLEOTIDE SEQUENCE [LARGE SCALE GENOMIC DNA]</scope>
    <source>
        <strain evidence="4">Daus_M_001</strain>
        <tissue evidence="4">Leg muscle</tissue>
    </source>
</reference>
<keyword evidence="2" id="KW-0732">Signal</keyword>